<protein>
    <submittedName>
        <fullName evidence="4">Lysophospholipid acyltransferase family protein</fullName>
    </submittedName>
</protein>
<name>A0ABW5QFK2_9BACI</name>
<dbReference type="PANTHER" id="PTHR10434:SF11">
    <property type="entry name" value="1-ACYL-SN-GLYCEROL-3-PHOSPHATE ACYLTRANSFERASE"/>
    <property type="match status" value="1"/>
</dbReference>
<reference evidence="5" key="1">
    <citation type="journal article" date="2019" name="Int. J. Syst. Evol. Microbiol.">
        <title>The Global Catalogue of Microorganisms (GCM) 10K type strain sequencing project: providing services to taxonomists for standard genome sequencing and annotation.</title>
        <authorList>
            <consortium name="The Broad Institute Genomics Platform"/>
            <consortium name="The Broad Institute Genome Sequencing Center for Infectious Disease"/>
            <person name="Wu L."/>
            <person name="Ma J."/>
        </authorList>
    </citation>
    <scope>NUCLEOTIDE SEQUENCE [LARGE SCALE GENOMIC DNA]</scope>
    <source>
        <strain evidence="5">TISTR 1571</strain>
    </source>
</reference>
<organism evidence="4 5">
    <name type="scientific">Piscibacillus salipiscarius</name>
    <dbReference type="NCBI Taxonomy" id="299480"/>
    <lineage>
        <taxon>Bacteria</taxon>
        <taxon>Bacillati</taxon>
        <taxon>Bacillota</taxon>
        <taxon>Bacilli</taxon>
        <taxon>Bacillales</taxon>
        <taxon>Bacillaceae</taxon>
        <taxon>Piscibacillus</taxon>
    </lineage>
</organism>
<dbReference type="PANTHER" id="PTHR10434">
    <property type="entry name" value="1-ACYL-SN-GLYCEROL-3-PHOSPHATE ACYLTRANSFERASE"/>
    <property type="match status" value="1"/>
</dbReference>
<dbReference type="RefSeq" id="WP_377330498.1">
    <property type="nucleotide sequence ID" value="NZ_JBHUMZ010000053.1"/>
</dbReference>
<comment type="caution">
    <text evidence="4">The sequence shown here is derived from an EMBL/GenBank/DDBJ whole genome shotgun (WGS) entry which is preliminary data.</text>
</comment>
<evidence type="ECO:0000313" key="4">
    <source>
        <dbReference type="EMBL" id="MFD2640335.1"/>
    </source>
</evidence>
<keyword evidence="5" id="KW-1185">Reference proteome</keyword>
<evidence type="ECO:0000256" key="2">
    <source>
        <dbReference type="ARBA" id="ARBA00023315"/>
    </source>
</evidence>
<dbReference type="SUPFAM" id="SSF69593">
    <property type="entry name" value="Glycerol-3-phosphate (1)-acyltransferase"/>
    <property type="match status" value="1"/>
</dbReference>
<dbReference type="SMART" id="SM00563">
    <property type="entry name" value="PlsC"/>
    <property type="match status" value="1"/>
</dbReference>
<accession>A0ABW5QFK2</accession>
<evidence type="ECO:0000259" key="3">
    <source>
        <dbReference type="SMART" id="SM00563"/>
    </source>
</evidence>
<dbReference type="GO" id="GO:0016746">
    <property type="term" value="F:acyltransferase activity"/>
    <property type="evidence" value="ECO:0007669"/>
    <property type="project" value="UniProtKB-KW"/>
</dbReference>
<evidence type="ECO:0000256" key="1">
    <source>
        <dbReference type="ARBA" id="ARBA00022679"/>
    </source>
</evidence>
<keyword evidence="2 4" id="KW-0012">Acyltransferase</keyword>
<sequence>MFYKFAKTVVKIIFSLIFKIKVIGKENIPKNGPVIICSNHISNFDPPVVGITSPRDIHFMAKEELFEKSWLNKILTNVGAFPVKRGMRDRNALRNGLKLLEEGHTLGLFPEGTRSKDGEVKRGLAGAGFFAMRSNATVIPCAIIGTYKKFSPIKVVYGQPIEFKSMQTEKPNAQEVTDEIMDHIKRLLDENRSSMLR</sequence>
<proteinExistence type="predicted"/>
<keyword evidence="1" id="KW-0808">Transferase</keyword>
<evidence type="ECO:0000313" key="5">
    <source>
        <dbReference type="Proteomes" id="UP001597452"/>
    </source>
</evidence>
<dbReference type="Pfam" id="PF01553">
    <property type="entry name" value="Acyltransferase"/>
    <property type="match status" value="1"/>
</dbReference>
<feature type="domain" description="Phospholipid/glycerol acyltransferase" evidence="3">
    <location>
        <begin position="34"/>
        <end position="146"/>
    </location>
</feature>
<gene>
    <name evidence="4" type="ORF">ACFSW4_15805</name>
</gene>
<dbReference type="InterPro" id="IPR002123">
    <property type="entry name" value="Plipid/glycerol_acylTrfase"/>
</dbReference>
<dbReference type="Proteomes" id="UP001597452">
    <property type="component" value="Unassembled WGS sequence"/>
</dbReference>
<dbReference type="EMBL" id="JBHUMZ010000053">
    <property type="protein sequence ID" value="MFD2640335.1"/>
    <property type="molecule type" value="Genomic_DNA"/>
</dbReference>
<dbReference type="CDD" id="cd07989">
    <property type="entry name" value="LPLAT_AGPAT-like"/>
    <property type="match status" value="1"/>
</dbReference>